<reference evidence="2 3" key="1">
    <citation type="submission" date="2023-04" db="EMBL/GenBank/DDBJ databases">
        <title>Genome sequence of Halobacillus naozhouensis KACC 21980.</title>
        <authorList>
            <person name="Kim S."/>
            <person name="Heo J."/>
            <person name="Kwon S.-W."/>
        </authorList>
    </citation>
    <scope>NUCLEOTIDE SEQUENCE [LARGE SCALE GENOMIC DNA]</scope>
    <source>
        <strain evidence="2 3">KCTC 13234</strain>
    </source>
</reference>
<evidence type="ECO:0008006" key="4">
    <source>
        <dbReference type="Google" id="ProtNLM"/>
    </source>
</evidence>
<proteinExistence type="predicted"/>
<dbReference type="RefSeq" id="WP_283077371.1">
    <property type="nucleotide sequence ID" value="NZ_CP121671.1"/>
</dbReference>
<accession>A0ABY8IYU8</accession>
<gene>
    <name evidence="2" type="ORF">P9989_03135</name>
</gene>
<name>A0ABY8IYU8_9BACI</name>
<organism evidence="2 3">
    <name type="scientific">Halobacillus naozhouensis</name>
    <dbReference type="NCBI Taxonomy" id="554880"/>
    <lineage>
        <taxon>Bacteria</taxon>
        <taxon>Bacillati</taxon>
        <taxon>Bacillota</taxon>
        <taxon>Bacilli</taxon>
        <taxon>Bacillales</taxon>
        <taxon>Bacillaceae</taxon>
        <taxon>Halobacillus</taxon>
    </lineage>
</organism>
<evidence type="ECO:0000256" key="1">
    <source>
        <dbReference type="SAM" id="Phobius"/>
    </source>
</evidence>
<protein>
    <recommendedName>
        <fullName evidence="4">DUF4083 domain-containing protein</fullName>
    </recommendedName>
</protein>
<keyword evidence="3" id="KW-1185">Reference proteome</keyword>
<evidence type="ECO:0000313" key="3">
    <source>
        <dbReference type="Proteomes" id="UP001221597"/>
    </source>
</evidence>
<keyword evidence="1" id="KW-1133">Transmembrane helix</keyword>
<dbReference type="Proteomes" id="UP001221597">
    <property type="component" value="Chromosome"/>
</dbReference>
<keyword evidence="1" id="KW-0472">Membrane</keyword>
<sequence>MFIGTLFYLAIILLITFIIRWIRLIKVNSDEQVRQNEKIIDLLSELREKAE</sequence>
<dbReference type="EMBL" id="CP121671">
    <property type="protein sequence ID" value="WFT75407.1"/>
    <property type="molecule type" value="Genomic_DNA"/>
</dbReference>
<keyword evidence="1" id="KW-0812">Transmembrane</keyword>
<feature type="transmembrane region" description="Helical" evidence="1">
    <location>
        <begin position="6"/>
        <end position="25"/>
    </location>
</feature>
<evidence type="ECO:0000313" key="2">
    <source>
        <dbReference type="EMBL" id="WFT75407.1"/>
    </source>
</evidence>